<accession>A0A8S1J6I3</accession>
<protein>
    <submittedName>
        <fullName evidence="2">Uncharacterized protein</fullName>
    </submittedName>
</protein>
<sequence>MRTQTPKMYWKATRTLCWLVLLTLCLRATEVRPVRLQQMSRPGHSHRLRHFRRLFSSTQGNLSAGEAEGILREYGIENFGTVVSAVRSSVIDLESLPAPARGQLFVLCRTLGALRNCSIEEQQSLQGSADAARGPLFQFACENQTCMESWPPQKTACILDSLFGAPASNSTREMCSNRDMGMGNSSGPSLSTPPSLLPVGDVENMFAGLLGLPNGTEILSNSTCKDGKPQTDVFAQLGDEPFVMPGESFRCIWDGRCRDTEGCCDMDQSASGEFICYQPGGVQGGVASAATANGGQCALVVLASMLIGWYGLTYLCAL</sequence>
<evidence type="ECO:0000256" key="1">
    <source>
        <dbReference type="SAM" id="SignalP"/>
    </source>
</evidence>
<feature type="signal peptide" evidence="1">
    <location>
        <begin position="1"/>
        <end position="28"/>
    </location>
</feature>
<name>A0A8S1J6I3_9CHLO</name>
<keyword evidence="1" id="KW-0732">Signal</keyword>
<evidence type="ECO:0000313" key="2">
    <source>
        <dbReference type="EMBL" id="CAD7702845.1"/>
    </source>
</evidence>
<gene>
    <name evidence="2" type="ORF">OSTQU699_LOCUS8202</name>
</gene>
<keyword evidence="3" id="KW-1185">Reference proteome</keyword>
<feature type="chain" id="PRO_5035729220" evidence="1">
    <location>
        <begin position="29"/>
        <end position="318"/>
    </location>
</feature>
<proteinExistence type="predicted"/>
<comment type="caution">
    <text evidence="2">The sequence shown here is derived from an EMBL/GenBank/DDBJ whole genome shotgun (WGS) entry which is preliminary data.</text>
</comment>
<evidence type="ECO:0000313" key="3">
    <source>
        <dbReference type="Proteomes" id="UP000708148"/>
    </source>
</evidence>
<reference evidence="2" key="1">
    <citation type="submission" date="2020-12" db="EMBL/GenBank/DDBJ databases">
        <authorList>
            <person name="Iha C."/>
        </authorList>
    </citation>
    <scope>NUCLEOTIDE SEQUENCE</scope>
</reference>
<dbReference type="AlphaFoldDB" id="A0A8S1J6I3"/>
<dbReference type="EMBL" id="CAJHUC010001972">
    <property type="protein sequence ID" value="CAD7702845.1"/>
    <property type="molecule type" value="Genomic_DNA"/>
</dbReference>
<organism evidence="2 3">
    <name type="scientific">Ostreobium quekettii</name>
    <dbReference type="NCBI Taxonomy" id="121088"/>
    <lineage>
        <taxon>Eukaryota</taxon>
        <taxon>Viridiplantae</taxon>
        <taxon>Chlorophyta</taxon>
        <taxon>core chlorophytes</taxon>
        <taxon>Ulvophyceae</taxon>
        <taxon>TCBD clade</taxon>
        <taxon>Bryopsidales</taxon>
        <taxon>Ostreobineae</taxon>
        <taxon>Ostreobiaceae</taxon>
        <taxon>Ostreobium</taxon>
    </lineage>
</organism>
<dbReference type="Proteomes" id="UP000708148">
    <property type="component" value="Unassembled WGS sequence"/>
</dbReference>